<proteinExistence type="predicted"/>
<dbReference type="SUPFAM" id="SSF53474">
    <property type="entry name" value="alpha/beta-Hydrolases"/>
    <property type="match status" value="1"/>
</dbReference>
<reference evidence="3" key="1">
    <citation type="journal article" date="2021" name="PeerJ">
        <title>Extensive microbial diversity within the chicken gut microbiome revealed by metagenomics and culture.</title>
        <authorList>
            <person name="Gilroy R."/>
            <person name="Ravi A."/>
            <person name="Getino M."/>
            <person name="Pursley I."/>
            <person name="Horton D.L."/>
            <person name="Alikhan N.F."/>
            <person name="Baker D."/>
            <person name="Gharbi K."/>
            <person name="Hall N."/>
            <person name="Watson M."/>
            <person name="Adriaenssens E.M."/>
            <person name="Foster-Nyarko E."/>
            <person name="Jarju S."/>
            <person name="Secka A."/>
            <person name="Antonio M."/>
            <person name="Oren A."/>
            <person name="Chaudhuri R.R."/>
            <person name="La Ragione R."/>
            <person name="Hildebrand F."/>
            <person name="Pallen M.J."/>
        </authorList>
    </citation>
    <scope>NUCLEOTIDE SEQUENCE</scope>
    <source>
        <strain evidence="3">CHK180-15479</strain>
    </source>
</reference>
<comment type="caution">
    <text evidence="3">The sequence shown here is derived from an EMBL/GenBank/DDBJ whole genome shotgun (WGS) entry which is preliminary data.</text>
</comment>
<feature type="transmembrane region" description="Helical" evidence="1">
    <location>
        <begin position="443"/>
        <end position="468"/>
    </location>
</feature>
<feature type="domain" description="Xaa-Pro dipeptidyl-peptidase-like" evidence="2">
    <location>
        <begin position="51"/>
        <end position="183"/>
    </location>
</feature>
<feature type="transmembrane region" description="Helical" evidence="1">
    <location>
        <begin position="361"/>
        <end position="381"/>
    </location>
</feature>
<feature type="transmembrane region" description="Helical" evidence="1">
    <location>
        <begin position="591"/>
        <end position="610"/>
    </location>
</feature>
<gene>
    <name evidence="3" type="ORF">H9704_07855</name>
</gene>
<dbReference type="PANTHER" id="PTHR22946">
    <property type="entry name" value="DIENELACTONE HYDROLASE DOMAIN-CONTAINING PROTEIN-RELATED"/>
    <property type="match status" value="1"/>
</dbReference>
<dbReference type="Proteomes" id="UP000823910">
    <property type="component" value="Unassembled WGS sequence"/>
</dbReference>
<evidence type="ECO:0000259" key="2">
    <source>
        <dbReference type="Pfam" id="PF02129"/>
    </source>
</evidence>
<dbReference type="Gene3D" id="3.40.50.1820">
    <property type="entry name" value="alpha/beta hydrolase"/>
    <property type="match status" value="1"/>
</dbReference>
<keyword evidence="1" id="KW-1133">Transmembrane helix</keyword>
<accession>A0A9D2SI48</accession>
<evidence type="ECO:0000313" key="4">
    <source>
        <dbReference type="Proteomes" id="UP000823910"/>
    </source>
</evidence>
<feature type="transmembrane region" description="Helical" evidence="1">
    <location>
        <begin position="318"/>
        <end position="340"/>
    </location>
</feature>
<dbReference type="InterPro" id="IPR000383">
    <property type="entry name" value="Xaa-Pro-like_dom"/>
</dbReference>
<dbReference type="Pfam" id="PF02129">
    <property type="entry name" value="Peptidase_S15"/>
    <property type="match status" value="1"/>
</dbReference>
<evidence type="ECO:0000313" key="3">
    <source>
        <dbReference type="EMBL" id="HJC06054.1"/>
    </source>
</evidence>
<protein>
    <submittedName>
        <fullName evidence="3">Acetylxylan esterase</fullName>
    </submittedName>
</protein>
<reference evidence="3" key="2">
    <citation type="submission" date="2021-04" db="EMBL/GenBank/DDBJ databases">
        <authorList>
            <person name="Gilroy R."/>
        </authorList>
    </citation>
    <scope>NUCLEOTIDE SEQUENCE</scope>
    <source>
        <strain evidence="3">CHK180-15479</strain>
    </source>
</reference>
<feature type="transmembrane region" description="Helical" evidence="1">
    <location>
        <begin position="563"/>
        <end position="584"/>
    </location>
</feature>
<dbReference type="EMBL" id="DWWT01000034">
    <property type="protein sequence ID" value="HJC06054.1"/>
    <property type="molecule type" value="Genomic_DNA"/>
</dbReference>
<organism evidence="3 4">
    <name type="scientific">Candidatus Enterocloster excrementipullorum</name>
    <dbReference type="NCBI Taxonomy" id="2838559"/>
    <lineage>
        <taxon>Bacteria</taxon>
        <taxon>Bacillati</taxon>
        <taxon>Bacillota</taxon>
        <taxon>Clostridia</taxon>
        <taxon>Lachnospirales</taxon>
        <taxon>Lachnospiraceae</taxon>
        <taxon>Enterocloster</taxon>
    </lineage>
</organism>
<name>A0A9D2SI48_9FIRM</name>
<keyword evidence="1" id="KW-0812">Transmembrane</keyword>
<evidence type="ECO:0000256" key="1">
    <source>
        <dbReference type="SAM" id="Phobius"/>
    </source>
</evidence>
<feature type="transmembrane region" description="Helical" evidence="1">
    <location>
        <begin position="401"/>
        <end position="422"/>
    </location>
</feature>
<dbReference type="InterPro" id="IPR029058">
    <property type="entry name" value="AB_hydrolase_fold"/>
</dbReference>
<keyword evidence="1" id="KW-0472">Membrane</keyword>
<dbReference type="AlphaFoldDB" id="A0A9D2SI48"/>
<dbReference type="GO" id="GO:0016787">
    <property type="term" value="F:hydrolase activity"/>
    <property type="evidence" value="ECO:0007669"/>
    <property type="project" value="InterPro"/>
</dbReference>
<feature type="transmembrane region" description="Helical" evidence="1">
    <location>
        <begin position="488"/>
        <end position="511"/>
    </location>
</feature>
<dbReference type="InterPro" id="IPR050261">
    <property type="entry name" value="FrsA_esterase"/>
</dbReference>
<sequence>MNGKGKGGLNAKFFLCAALVLCLISMIGASLIQTQNHKIRIKQMTWETPAGHQISADLWIPENATAQSPAPAIVTIEGWYNNKEMQDLYTLELARRGYVVLTMDLHGHGNSESLPQDQLYEGAVGVDGAVQLIASLPYVDTERIGVTGHSSGGTAANMALPTDNEREKPLIAAILHQAADWQDDTGGDHSGEYGSRSVGIIASEYDDFYFGTYAEDGSMLTTPREFMQTEGAKRFLNFNEDVSTFEGEAQANTFYERTIDGKDAKRIIYRPTCIHPAVTFSSECVGYAVEFFETVFGAPNPLPATDQVWQWKTAFNTLGLIGFFVFLVSFPLCMLNTQYFGSLKAEAAVTAAPIKGGAGTAWFWGTIVASMLFSGISYLYVMRHVYSTTTEIFPQTAPLSIGVWSLACGIFSILLMTAYYQFYGKKNGFSLKDTGVLISLKQLWKTLVLAVLVVYCAFGLVFFANYFFQTDFRIWVLGIKVFNADKVLIALRYLPFFLVFYVVNSISINCFNYNRIGGETGNAMLMGFTNCFACIVIVAAQYIGFYSTGEPFWGLTEGERILAIWLFPVIFFLFITAIMTRIVYKKTHNPYLAGFINAMVIVMISCSNTFTSLSAGNLIATTF</sequence>
<feature type="transmembrane region" description="Helical" evidence="1">
    <location>
        <begin position="523"/>
        <end position="543"/>
    </location>
</feature>